<dbReference type="EMBL" id="MDEE01000095">
    <property type="protein sequence ID" value="PPU43922.1"/>
    <property type="molecule type" value="Genomic_DNA"/>
</dbReference>
<name>A0A2S7BF83_9XANT</name>
<proteinExistence type="predicted"/>
<organism evidence="1 2">
    <name type="scientific">Xanthomonas dyei</name>
    <dbReference type="NCBI Taxonomy" id="743699"/>
    <lineage>
        <taxon>Bacteria</taxon>
        <taxon>Pseudomonadati</taxon>
        <taxon>Pseudomonadota</taxon>
        <taxon>Gammaproteobacteria</taxon>
        <taxon>Lysobacterales</taxon>
        <taxon>Lysobacteraceae</taxon>
        <taxon>Xanthomonas</taxon>
    </lineage>
</organism>
<dbReference type="AlphaFoldDB" id="A0A2S7BF83"/>
<accession>A0A2S7BF83</accession>
<comment type="caution">
    <text evidence="1">The sequence shown here is derived from an EMBL/GenBank/DDBJ whole genome shotgun (WGS) entry which is preliminary data.</text>
</comment>
<evidence type="ECO:0000313" key="2">
    <source>
        <dbReference type="Proteomes" id="UP000238908"/>
    </source>
</evidence>
<evidence type="ECO:0000313" key="1">
    <source>
        <dbReference type="EMBL" id="PPU43922.1"/>
    </source>
</evidence>
<dbReference type="RefSeq" id="WP_104617698.1">
    <property type="nucleotide sequence ID" value="NZ_JBHLXZ010000102.1"/>
</dbReference>
<sequence length="176" mass="19405">MTTPEISMVNPTLSAFEIAEKFLKLLEGLQSRKDLTVERVREVTGVSLRKVSFPSENLESYIYGQALGSGWSYSLELIPESPSLKQGISLSFINEGDDYSSLESNCVNFEKYKNSLINAGFIDSPVHGEIGQLQSWRLSKFAKDKSGNDIIISIIPQNEIPGSPGRLCIKSIGTLN</sequence>
<gene>
    <name evidence="1" type="ORF">XdyCFBP7245_23125</name>
</gene>
<reference evidence="1 2" key="1">
    <citation type="submission" date="2016-08" db="EMBL/GenBank/DDBJ databases">
        <authorList>
            <person name="Seilhamer J.J."/>
        </authorList>
    </citation>
    <scope>NUCLEOTIDE SEQUENCE [LARGE SCALE GENOMIC DNA]</scope>
    <source>
        <strain evidence="1 2">CFBP7245</strain>
    </source>
</reference>
<dbReference type="Proteomes" id="UP000238908">
    <property type="component" value="Unassembled WGS sequence"/>
</dbReference>
<protein>
    <submittedName>
        <fullName evidence="1">Uncharacterized protein</fullName>
    </submittedName>
</protein>